<dbReference type="PROSITE" id="PS51257">
    <property type="entry name" value="PROKAR_LIPOPROTEIN"/>
    <property type="match status" value="1"/>
</dbReference>
<dbReference type="KEGG" id="fgl:EM308_02015"/>
<name>A0AAC9I2U0_9FLAO</name>
<dbReference type="RefSeq" id="WP_035636475.1">
    <property type="nucleotide sequence ID" value="NZ_CP017479.1"/>
</dbReference>
<gene>
    <name evidence="1" type="ORF">EM308_02015</name>
</gene>
<accession>A0AAC9I2U0</accession>
<organism evidence="1 2">
    <name type="scientific">Flavobacterium gilvum</name>
    <dbReference type="NCBI Taxonomy" id="1492737"/>
    <lineage>
        <taxon>Bacteria</taxon>
        <taxon>Pseudomonadati</taxon>
        <taxon>Bacteroidota</taxon>
        <taxon>Flavobacteriia</taxon>
        <taxon>Flavobacteriales</taxon>
        <taxon>Flavobacteriaceae</taxon>
        <taxon>Flavobacterium</taxon>
    </lineage>
</organism>
<evidence type="ECO:0008006" key="3">
    <source>
        <dbReference type="Google" id="ProtNLM"/>
    </source>
</evidence>
<sequence length="126" mass="13759">MKIDCFKAKVTSLLLVFLILLQSCVVYKDVSSTFDEAVVSNCKVLIVMADGKEFKFTKVEKIGNVYYGILKTKKGVEKILLIEKDIKEVKVLDKRLSTWGNVGIIVGSLGIISVIVGSLVGGTDSD</sequence>
<dbReference type="Proteomes" id="UP000175968">
    <property type="component" value="Chromosome"/>
</dbReference>
<dbReference type="EMBL" id="CP017479">
    <property type="protein sequence ID" value="AOW08377.1"/>
    <property type="molecule type" value="Genomic_DNA"/>
</dbReference>
<reference evidence="1 2" key="1">
    <citation type="submission" date="2016-10" db="EMBL/GenBank/DDBJ databases">
        <title>Flavobacterium gilvum sp. nov., isolated from stream water.</title>
        <authorList>
            <person name="Shin S.-K."/>
            <person name="Cho Y.-J."/>
            <person name="Yi H."/>
        </authorList>
    </citation>
    <scope>NUCLEOTIDE SEQUENCE [LARGE SCALE GENOMIC DNA]</scope>
    <source>
        <strain evidence="1 2">EM1308</strain>
    </source>
</reference>
<keyword evidence="2" id="KW-1185">Reference proteome</keyword>
<protein>
    <recommendedName>
        <fullName evidence="3">Lipoprotein</fullName>
    </recommendedName>
</protein>
<evidence type="ECO:0000313" key="1">
    <source>
        <dbReference type="EMBL" id="AOW08377.1"/>
    </source>
</evidence>
<dbReference type="AlphaFoldDB" id="A0AAC9I2U0"/>
<proteinExistence type="predicted"/>
<evidence type="ECO:0000313" key="2">
    <source>
        <dbReference type="Proteomes" id="UP000175968"/>
    </source>
</evidence>